<reference evidence="2" key="1">
    <citation type="submission" date="2020-08" db="EMBL/GenBank/DDBJ databases">
        <authorList>
            <person name="Cejkova D."/>
            <person name="Kubasova T."/>
            <person name="Jahodarova E."/>
            <person name="Rychlik I."/>
        </authorList>
    </citation>
    <scope>NUCLEOTIDE SEQUENCE</scope>
    <source>
        <strain evidence="2">An420c</strain>
    </source>
</reference>
<organism evidence="2 3">
    <name type="scientific">Mordavella massiliensis</name>
    <dbReference type="NCBI Taxonomy" id="1871024"/>
    <lineage>
        <taxon>Bacteria</taxon>
        <taxon>Bacillati</taxon>
        <taxon>Bacillota</taxon>
        <taxon>Clostridia</taxon>
        <taxon>Eubacteriales</taxon>
        <taxon>Clostridiaceae</taxon>
        <taxon>Mordavella</taxon>
    </lineage>
</organism>
<comment type="caution">
    <text evidence="2">The sequence shown here is derived from an EMBL/GenBank/DDBJ whole genome shotgun (WGS) entry which is preliminary data.</text>
</comment>
<dbReference type="AlphaFoldDB" id="A0A939BB47"/>
<proteinExistence type="predicted"/>
<evidence type="ECO:0000256" key="1">
    <source>
        <dbReference type="SAM" id="Phobius"/>
    </source>
</evidence>
<keyword evidence="1" id="KW-1133">Transmembrane helix</keyword>
<evidence type="ECO:0000313" key="3">
    <source>
        <dbReference type="Proteomes" id="UP000713880"/>
    </source>
</evidence>
<dbReference type="Gene3D" id="3.40.190.10">
    <property type="entry name" value="Periplasmic binding protein-like II"/>
    <property type="match status" value="2"/>
</dbReference>
<keyword evidence="1" id="KW-0472">Membrane</keyword>
<reference evidence="2" key="2">
    <citation type="journal article" date="2021" name="Sci. Rep.">
        <title>The distribution of antibiotic resistance genes in chicken gut microbiota commensals.</title>
        <authorList>
            <person name="Juricova H."/>
            <person name="Matiasovicova J."/>
            <person name="Kubasova T."/>
            <person name="Cejkova D."/>
            <person name="Rychlik I."/>
        </authorList>
    </citation>
    <scope>NUCLEOTIDE SEQUENCE</scope>
    <source>
        <strain evidence="2">An420c</strain>
    </source>
</reference>
<gene>
    <name evidence="2" type="ORF">H6A13_01630</name>
</gene>
<name>A0A939BB47_9CLOT</name>
<dbReference type="EMBL" id="JACJLV010000003">
    <property type="protein sequence ID" value="MBM6825806.1"/>
    <property type="molecule type" value="Genomic_DNA"/>
</dbReference>
<keyword evidence="1" id="KW-0812">Transmembrane</keyword>
<sequence length="198" mass="22859">MKERKYDMLDRRYEETMTKEERKAFEKEKLGQMTGKEKLEYLWMYYKVWLLIPVALIVAIYLGVTMYRGMNEEILLNLVLIDSTANDYEELSEELRESLGAEKDNQTVRVNGNITSGAYQGEAAFSTLIGTESADVVICPESFYRQYEGDVLEEAAVVTDNQWLQEKAGIEYEPVYICIVKNTPNQENAQAFVDIVEE</sequence>
<feature type="transmembrane region" description="Helical" evidence="1">
    <location>
        <begin position="43"/>
        <end position="64"/>
    </location>
</feature>
<accession>A0A939BB47</accession>
<evidence type="ECO:0000313" key="2">
    <source>
        <dbReference type="EMBL" id="MBM6825806.1"/>
    </source>
</evidence>
<dbReference type="Proteomes" id="UP000713880">
    <property type="component" value="Unassembled WGS sequence"/>
</dbReference>
<keyword evidence="3" id="KW-1185">Reference proteome</keyword>
<protein>
    <submittedName>
        <fullName evidence="2">Uncharacterized protein</fullName>
    </submittedName>
</protein>